<evidence type="ECO:0000313" key="10">
    <source>
        <dbReference type="EMBL" id="PSR21590.1"/>
    </source>
</evidence>
<dbReference type="CDD" id="cd02440">
    <property type="entry name" value="AdoMet_MTases"/>
    <property type="match status" value="1"/>
</dbReference>
<accession>A0A2T2WH92</accession>
<evidence type="ECO:0000256" key="7">
    <source>
        <dbReference type="HAMAP-Rule" id="MF_00607"/>
    </source>
</evidence>
<dbReference type="NCBIfam" id="TIGR00755">
    <property type="entry name" value="ksgA"/>
    <property type="match status" value="1"/>
</dbReference>
<feature type="binding site" evidence="7 8">
    <location>
        <position position="91"/>
    </location>
    <ligand>
        <name>S-adenosyl-L-methionine</name>
        <dbReference type="ChEBI" id="CHEBI:59789"/>
    </ligand>
</feature>
<dbReference type="InterPro" id="IPR023165">
    <property type="entry name" value="rRNA_Ade_diMease-like_C"/>
</dbReference>
<gene>
    <name evidence="7 10" type="primary">rsmA</name>
    <name evidence="7" type="synonym">ksgA</name>
    <name evidence="10" type="ORF">C7B45_10285</name>
</gene>
<keyword evidence="3 7" id="KW-0489">Methyltransferase</keyword>
<dbReference type="SUPFAM" id="SSF53335">
    <property type="entry name" value="S-adenosyl-L-methionine-dependent methyltransferases"/>
    <property type="match status" value="1"/>
</dbReference>
<dbReference type="EMBL" id="PXYV01000031">
    <property type="protein sequence ID" value="PSR21590.1"/>
    <property type="molecule type" value="Genomic_DNA"/>
</dbReference>
<evidence type="ECO:0000256" key="6">
    <source>
        <dbReference type="ARBA" id="ARBA00022884"/>
    </source>
</evidence>
<dbReference type="InterPro" id="IPR020596">
    <property type="entry name" value="rRNA_Ade_Mease_Trfase_CS"/>
</dbReference>
<comment type="caution">
    <text evidence="10">The sequence shown here is derived from an EMBL/GenBank/DDBJ whole genome shotgun (WGS) entry which is preliminary data.</text>
</comment>
<protein>
    <recommendedName>
        <fullName evidence="7">Ribosomal RNA small subunit methyltransferase A</fullName>
        <ecNumber evidence="7">2.1.1.182</ecNumber>
    </recommendedName>
    <alternativeName>
        <fullName evidence="7">16S rRNA (adenine(1518)-N(6)/adenine(1519)-N(6))-dimethyltransferase</fullName>
    </alternativeName>
    <alternativeName>
        <fullName evidence="7">16S rRNA dimethyladenosine transferase</fullName>
    </alternativeName>
    <alternativeName>
        <fullName evidence="7">16S rRNA dimethylase</fullName>
    </alternativeName>
    <alternativeName>
        <fullName evidence="7">S-adenosylmethionine-6-N', N'-adenosyl(rRNA) dimethyltransferase</fullName>
    </alternativeName>
</protein>
<feature type="binding site" evidence="7 8">
    <location>
        <position position="65"/>
    </location>
    <ligand>
        <name>S-adenosyl-L-methionine</name>
        <dbReference type="ChEBI" id="CHEBI:59789"/>
    </ligand>
</feature>
<sequence length="323" mass="36353">MLRRCAAGGRLGRARRHGVYTQFVLDGGRGPLSGQWVDPRSPVGLQWVLSRLNLAPSQRWGQNFLIDREIFEAMVNLLNCDSVPAQVLEIGPGVGGLTLTLLEHGASVIGIEIDQRVKPVLDHLARRFPAQLTTLYQDALSISWADALRQVGWESANVVGNVPYYLTAPLLGRLLVLDFPWHRAVFMVQREVAQRLLTDPGHRNTSALSVLLRYKMDVREGIPLIAPDRFSPRPEVQSAVIQLIRHPNLAVDWHAYRRIVRAGFQHRRKTLRKCLSAVWSEIAWPDVLSALNIASRARAEELTLDQWTRLAAALKEAEEQSLR</sequence>
<evidence type="ECO:0000256" key="2">
    <source>
        <dbReference type="ARBA" id="ARBA00022552"/>
    </source>
</evidence>
<organism evidence="10 11">
    <name type="scientific">Sulfobacillus acidophilus</name>
    <dbReference type="NCBI Taxonomy" id="53633"/>
    <lineage>
        <taxon>Bacteria</taxon>
        <taxon>Bacillati</taxon>
        <taxon>Bacillota</taxon>
        <taxon>Clostridia</taxon>
        <taxon>Eubacteriales</taxon>
        <taxon>Clostridiales Family XVII. Incertae Sedis</taxon>
        <taxon>Sulfobacillus</taxon>
    </lineage>
</organism>
<dbReference type="Proteomes" id="UP000241848">
    <property type="component" value="Unassembled WGS sequence"/>
</dbReference>
<evidence type="ECO:0000256" key="1">
    <source>
        <dbReference type="ARBA" id="ARBA00022490"/>
    </source>
</evidence>
<dbReference type="Gene3D" id="3.40.50.150">
    <property type="entry name" value="Vaccinia Virus protein VP39"/>
    <property type="match status" value="1"/>
</dbReference>
<dbReference type="PANTHER" id="PTHR11727:SF7">
    <property type="entry name" value="DIMETHYLADENOSINE TRANSFERASE-RELATED"/>
    <property type="match status" value="1"/>
</dbReference>
<keyword evidence="6 7" id="KW-0694">RNA-binding</keyword>
<keyword evidence="2 7" id="KW-0698">rRNA processing</keyword>
<dbReference type="InterPro" id="IPR029063">
    <property type="entry name" value="SAM-dependent_MTases_sf"/>
</dbReference>
<dbReference type="AlphaFoldDB" id="A0A2T2WH92"/>
<dbReference type="PROSITE" id="PS51689">
    <property type="entry name" value="SAM_RNA_A_N6_MT"/>
    <property type="match status" value="1"/>
</dbReference>
<dbReference type="Gene3D" id="1.10.8.100">
    <property type="entry name" value="Ribosomal RNA adenine dimethylase-like, domain 2"/>
    <property type="match status" value="1"/>
</dbReference>
<evidence type="ECO:0000256" key="3">
    <source>
        <dbReference type="ARBA" id="ARBA00022603"/>
    </source>
</evidence>
<dbReference type="SMART" id="SM00650">
    <property type="entry name" value="rADc"/>
    <property type="match status" value="1"/>
</dbReference>
<dbReference type="EC" id="2.1.1.182" evidence="7"/>
<dbReference type="PANTHER" id="PTHR11727">
    <property type="entry name" value="DIMETHYLADENOSINE TRANSFERASE"/>
    <property type="match status" value="1"/>
</dbReference>
<dbReference type="InterPro" id="IPR020598">
    <property type="entry name" value="rRNA_Ade_methylase_Trfase_N"/>
</dbReference>
<dbReference type="GO" id="GO:0005829">
    <property type="term" value="C:cytosol"/>
    <property type="evidence" value="ECO:0007669"/>
    <property type="project" value="TreeGrafter"/>
</dbReference>
<dbReference type="PROSITE" id="PS01131">
    <property type="entry name" value="RRNA_A_DIMETH"/>
    <property type="match status" value="1"/>
</dbReference>
<feature type="binding site" evidence="7 8">
    <location>
        <position position="63"/>
    </location>
    <ligand>
        <name>S-adenosyl-L-methionine</name>
        <dbReference type="ChEBI" id="CHEBI:59789"/>
    </ligand>
</feature>
<evidence type="ECO:0000313" key="11">
    <source>
        <dbReference type="Proteomes" id="UP000241848"/>
    </source>
</evidence>
<feature type="binding site" evidence="7 8">
    <location>
        <position position="112"/>
    </location>
    <ligand>
        <name>S-adenosyl-L-methionine</name>
        <dbReference type="ChEBI" id="CHEBI:59789"/>
    </ligand>
</feature>
<evidence type="ECO:0000256" key="4">
    <source>
        <dbReference type="ARBA" id="ARBA00022679"/>
    </source>
</evidence>
<dbReference type="InterPro" id="IPR011530">
    <property type="entry name" value="rRNA_adenine_dimethylase"/>
</dbReference>
<feature type="domain" description="Ribosomal RNA adenine methylase transferase N-terminal" evidence="9">
    <location>
        <begin position="66"/>
        <end position="247"/>
    </location>
</feature>
<comment type="subcellular location">
    <subcellularLocation>
        <location evidence="7">Cytoplasm</location>
    </subcellularLocation>
</comment>
<dbReference type="GO" id="GO:0003723">
    <property type="term" value="F:RNA binding"/>
    <property type="evidence" value="ECO:0007669"/>
    <property type="project" value="UniProtKB-UniRule"/>
</dbReference>
<keyword evidence="1 7" id="KW-0963">Cytoplasm</keyword>
<reference evidence="10 11" key="1">
    <citation type="journal article" date="2014" name="BMC Genomics">
        <title>Comparison of environmental and isolate Sulfobacillus genomes reveals diverse carbon, sulfur, nitrogen, and hydrogen metabolisms.</title>
        <authorList>
            <person name="Justice N.B."/>
            <person name="Norman A."/>
            <person name="Brown C.T."/>
            <person name="Singh A."/>
            <person name="Thomas B.C."/>
            <person name="Banfield J.F."/>
        </authorList>
    </citation>
    <scope>NUCLEOTIDE SEQUENCE [LARGE SCALE GENOMIC DNA]</scope>
    <source>
        <strain evidence="10">AMDSBA3</strain>
    </source>
</reference>
<keyword evidence="4 7" id="KW-0808">Transferase</keyword>
<comment type="catalytic activity">
    <reaction evidence="7">
        <text>adenosine(1518)/adenosine(1519) in 16S rRNA + 4 S-adenosyl-L-methionine = N(6)-dimethyladenosine(1518)/N(6)-dimethyladenosine(1519) in 16S rRNA + 4 S-adenosyl-L-homocysteine + 4 H(+)</text>
        <dbReference type="Rhea" id="RHEA:19609"/>
        <dbReference type="Rhea" id="RHEA-COMP:10232"/>
        <dbReference type="Rhea" id="RHEA-COMP:10233"/>
        <dbReference type="ChEBI" id="CHEBI:15378"/>
        <dbReference type="ChEBI" id="CHEBI:57856"/>
        <dbReference type="ChEBI" id="CHEBI:59789"/>
        <dbReference type="ChEBI" id="CHEBI:74411"/>
        <dbReference type="ChEBI" id="CHEBI:74493"/>
        <dbReference type="EC" id="2.1.1.182"/>
    </reaction>
</comment>
<feature type="binding site" evidence="7 8">
    <location>
        <position position="161"/>
    </location>
    <ligand>
        <name>S-adenosyl-L-methionine</name>
        <dbReference type="ChEBI" id="CHEBI:59789"/>
    </ligand>
</feature>
<keyword evidence="5 7" id="KW-0949">S-adenosyl-L-methionine</keyword>
<feature type="binding site" evidence="7 8">
    <location>
        <position position="138"/>
    </location>
    <ligand>
        <name>S-adenosyl-L-methionine</name>
        <dbReference type="ChEBI" id="CHEBI:59789"/>
    </ligand>
</feature>
<evidence type="ECO:0000256" key="8">
    <source>
        <dbReference type="PROSITE-ProRule" id="PRU01026"/>
    </source>
</evidence>
<evidence type="ECO:0000256" key="5">
    <source>
        <dbReference type="ARBA" id="ARBA00022691"/>
    </source>
</evidence>
<dbReference type="Pfam" id="PF00398">
    <property type="entry name" value="RrnaAD"/>
    <property type="match status" value="1"/>
</dbReference>
<dbReference type="InterPro" id="IPR001737">
    <property type="entry name" value="KsgA/Erm"/>
</dbReference>
<proteinExistence type="inferred from homology"/>
<name>A0A2T2WH92_9FIRM</name>
<dbReference type="GO" id="GO:0052908">
    <property type="term" value="F:16S rRNA (adenine(1518)-N(6)/adenine(1519)-N(6))-dimethyltransferase activity"/>
    <property type="evidence" value="ECO:0007669"/>
    <property type="project" value="UniProtKB-EC"/>
</dbReference>
<evidence type="ECO:0000259" key="9">
    <source>
        <dbReference type="SMART" id="SM00650"/>
    </source>
</evidence>
<comment type="similarity">
    <text evidence="7">Belongs to the class I-like SAM-binding methyltransferase superfamily. rRNA adenine N(6)-methyltransferase family. RsmA subfamily.</text>
</comment>
<comment type="function">
    <text evidence="7">Specifically dimethylates two adjacent adenosines (A1518 and A1519) in the loop of a conserved hairpin near the 3'-end of 16S rRNA in the 30S particle. May play a critical role in biogenesis of 30S subunits.</text>
</comment>
<dbReference type="HAMAP" id="MF_00607">
    <property type="entry name" value="16SrRNA_methyltr_A"/>
    <property type="match status" value="1"/>
</dbReference>